<organism evidence="2 3">
    <name type="scientific">Streptomyces roseolus</name>
    <dbReference type="NCBI Taxonomy" id="67358"/>
    <lineage>
        <taxon>Bacteria</taxon>
        <taxon>Bacillati</taxon>
        <taxon>Actinomycetota</taxon>
        <taxon>Actinomycetes</taxon>
        <taxon>Kitasatosporales</taxon>
        <taxon>Streptomycetaceae</taxon>
        <taxon>Streptomyces</taxon>
    </lineage>
</organism>
<dbReference type="EMBL" id="JAWJZF010000377">
    <property type="protein sequence ID" value="MDX2294125.1"/>
    <property type="molecule type" value="Genomic_DNA"/>
</dbReference>
<reference evidence="2 3" key="1">
    <citation type="submission" date="2023-10" db="EMBL/GenBank/DDBJ databases">
        <authorList>
            <person name="Wang X.X."/>
        </authorList>
    </citation>
    <scope>NUCLEOTIDE SEQUENCE [LARGE SCALE GENOMIC DNA]</scope>
    <source>
        <strain evidence="2 3">NBRC 12816</strain>
    </source>
</reference>
<dbReference type="Proteomes" id="UP001278571">
    <property type="component" value="Unassembled WGS sequence"/>
</dbReference>
<gene>
    <name evidence="2" type="ORF">R2363_18335</name>
</gene>
<feature type="domain" description="Pyridoxamine 5'-phosphate oxidase N-terminal" evidence="1">
    <location>
        <begin position="17"/>
        <end position="133"/>
    </location>
</feature>
<accession>A0ABU4K8P7</accession>
<name>A0ABU4K8P7_9ACTN</name>
<dbReference type="SUPFAM" id="SSF50475">
    <property type="entry name" value="FMN-binding split barrel"/>
    <property type="match status" value="1"/>
</dbReference>
<dbReference type="RefSeq" id="WP_319010447.1">
    <property type="nucleotide sequence ID" value="NZ_JAWJZF010000377.1"/>
</dbReference>
<keyword evidence="3" id="KW-1185">Reference proteome</keyword>
<dbReference type="InterPro" id="IPR012349">
    <property type="entry name" value="Split_barrel_FMN-bd"/>
</dbReference>
<evidence type="ECO:0000259" key="1">
    <source>
        <dbReference type="Pfam" id="PF01243"/>
    </source>
</evidence>
<proteinExistence type="predicted"/>
<sequence>MTNETAPRDRAQRIKDVRRRLERERDLWVASAGPDGVPYLVPLSFLWDGRDVWLVTRLTNPTGRNLAANPRTRLALGDTRDVVLLDGEVTTYTHDEVPAETADGFRAKTGWEARRSGPAYRWFRVRPTDLQAWHEAPELAGRQLMTDGAWTDA</sequence>
<dbReference type="Gene3D" id="2.30.110.10">
    <property type="entry name" value="Electron Transport, Fmn-binding Protein, Chain A"/>
    <property type="match status" value="1"/>
</dbReference>
<protein>
    <submittedName>
        <fullName evidence="2">Pyridoxamine 5'-phosphate oxidase family protein</fullName>
    </submittedName>
</protein>
<dbReference type="Pfam" id="PF01243">
    <property type="entry name" value="PNPOx_N"/>
    <property type="match status" value="1"/>
</dbReference>
<evidence type="ECO:0000313" key="2">
    <source>
        <dbReference type="EMBL" id="MDX2294125.1"/>
    </source>
</evidence>
<evidence type="ECO:0000313" key="3">
    <source>
        <dbReference type="Proteomes" id="UP001278571"/>
    </source>
</evidence>
<dbReference type="InterPro" id="IPR011576">
    <property type="entry name" value="Pyridox_Oxase_N"/>
</dbReference>
<comment type="caution">
    <text evidence="2">The sequence shown here is derived from an EMBL/GenBank/DDBJ whole genome shotgun (WGS) entry which is preliminary data.</text>
</comment>